<dbReference type="GeneID" id="132804165"/>
<dbReference type="PANTHER" id="PTHR33463:SF198">
    <property type="entry name" value="RPP4C3"/>
    <property type="match status" value="1"/>
</dbReference>
<organism evidence="3 4">
    <name type="scientific">Ziziphus jujuba</name>
    <name type="common">Chinese jujube</name>
    <name type="synonym">Ziziphus sativa</name>
    <dbReference type="NCBI Taxonomy" id="326968"/>
    <lineage>
        <taxon>Eukaryota</taxon>
        <taxon>Viridiplantae</taxon>
        <taxon>Streptophyta</taxon>
        <taxon>Embryophyta</taxon>
        <taxon>Tracheophyta</taxon>
        <taxon>Spermatophyta</taxon>
        <taxon>Magnoliopsida</taxon>
        <taxon>eudicotyledons</taxon>
        <taxon>Gunneridae</taxon>
        <taxon>Pentapetalae</taxon>
        <taxon>rosids</taxon>
        <taxon>fabids</taxon>
        <taxon>Rosales</taxon>
        <taxon>Rhamnaceae</taxon>
        <taxon>Paliureae</taxon>
        <taxon>Ziziphus</taxon>
    </lineage>
</organism>
<gene>
    <name evidence="4" type="primary">LOC132804165</name>
</gene>
<evidence type="ECO:0000313" key="3">
    <source>
        <dbReference type="Proteomes" id="UP001652623"/>
    </source>
</evidence>
<accession>A0ABM4ABX3</accession>
<dbReference type="RefSeq" id="XP_060674228.1">
    <property type="nucleotide sequence ID" value="XM_060818245.1"/>
</dbReference>
<dbReference type="Pfam" id="PF23247">
    <property type="entry name" value="LRR_RPS2"/>
    <property type="match status" value="1"/>
</dbReference>
<keyword evidence="3" id="KW-1185">Reference proteome</keyword>
<evidence type="ECO:0000256" key="1">
    <source>
        <dbReference type="ARBA" id="ARBA00022821"/>
    </source>
</evidence>
<dbReference type="InterPro" id="IPR050905">
    <property type="entry name" value="Plant_NBS-LRR"/>
</dbReference>
<dbReference type="SUPFAM" id="SSF52058">
    <property type="entry name" value="L domain-like"/>
    <property type="match status" value="1"/>
</dbReference>
<dbReference type="Gene3D" id="3.80.10.10">
    <property type="entry name" value="Ribonuclease Inhibitor"/>
    <property type="match status" value="1"/>
</dbReference>
<keyword evidence="1" id="KW-0611">Plant defense</keyword>
<name>A0ABM4ABX3_ZIZJJ</name>
<dbReference type="InterPro" id="IPR057135">
    <property type="entry name" value="At4g27190-like_LRR"/>
</dbReference>
<dbReference type="InterPro" id="IPR032675">
    <property type="entry name" value="LRR_dom_sf"/>
</dbReference>
<evidence type="ECO:0000313" key="4">
    <source>
        <dbReference type="RefSeq" id="XP_060674228.1"/>
    </source>
</evidence>
<sequence length="612" mass="69915">MVGYDLRFHHKAPNFSPKLVSPNGSHRELFGSSQQEFGSLTLTVKALRGKSLHSWKDALRLQKMGEGKEIQEKAYSGIEWCYNQLEGEEVKSLFLICGMLGKFHFFDDLLKCTKGLGLSLFEGINTMEEARSRLHSLVDKLKDSCLLLDTTNKEGLKMHDLILDVARKIASRNRHFLSLIDGDEFKEWQNKEFLEKCTLISFIRINIPKLPEQLECPNLQLFHLHSAKKSLPIPENFFKEMKELKVLDLTKIRMPSLPPSIHFLKNLQTLCLDQCELKNIAMVGELRSLEILSFVASKFKLLPNEIGQLTRLRVLNLSGCSQLEVIHPNVISSLIKLEELGMNNNFIKWEIEDVSNISERSNASLAELEHLSNLTTVDVNVKDAFQLSINCFSEKLVNFKICIGDVWNWSVKYATSKTLKLKLSQTNQLDQGLQKLMKKSEKLYLDVLEGVTDIVDQLDADGFPRLKYLHVQNNLEILQIVNCWSSSHIAFPNLEALFLSNLVSLESLCSGQLPRGSFKHLTTIEVEKCPKLKNLFSFSNVLHFLQLQEIKVVDCNDMKVIVDKKEENFEALVNDRIESFQLQSLTLQSLPNLTCFASSNNRNTVRFEEIIP</sequence>
<dbReference type="Proteomes" id="UP001652623">
    <property type="component" value="Chromosome 6"/>
</dbReference>
<protein>
    <submittedName>
        <fullName evidence="4">Probable disease resistance protein At4g27220</fullName>
    </submittedName>
</protein>
<dbReference type="PANTHER" id="PTHR33463">
    <property type="entry name" value="NB-ARC DOMAIN-CONTAINING PROTEIN-RELATED"/>
    <property type="match status" value="1"/>
</dbReference>
<evidence type="ECO:0000259" key="2">
    <source>
        <dbReference type="Pfam" id="PF23247"/>
    </source>
</evidence>
<proteinExistence type="predicted"/>
<reference evidence="4" key="1">
    <citation type="submission" date="2025-08" db="UniProtKB">
        <authorList>
            <consortium name="RefSeq"/>
        </authorList>
    </citation>
    <scope>IDENTIFICATION</scope>
    <source>
        <tissue evidence="4">Seedling</tissue>
    </source>
</reference>
<feature type="domain" description="Disease resistance protein At4g27190-like leucine-rich repeats" evidence="2">
    <location>
        <begin position="495"/>
        <end position="609"/>
    </location>
</feature>